<feature type="region of interest" description="Disordered" evidence="1">
    <location>
        <begin position="1"/>
        <end position="42"/>
    </location>
</feature>
<organism evidence="3">
    <name type="scientific">viral metagenome</name>
    <dbReference type="NCBI Taxonomy" id="1070528"/>
    <lineage>
        <taxon>unclassified sequences</taxon>
        <taxon>metagenomes</taxon>
        <taxon>organismal metagenomes</taxon>
    </lineage>
</organism>
<feature type="transmembrane region" description="Helical" evidence="2">
    <location>
        <begin position="146"/>
        <end position="165"/>
    </location>
</feature>
<reference evidence="3" key="1">
    <citation type="journal article" date="2020" name="Nature">
        <title>Giant virus diversity and host interactions through global metagenomics.</title>
        <authorList>
            <person name="Schulz F."/>
            <person name="Roux S."/>
            <person name="Paez-Espino D."/>
            <person name="Jungbluth S."/>
            <person name="Walsh D.A."/>
            <person name="Denef V.J."/>
            <person name="McMahon K.D."/>
            <person name="Konstantinidis K.T."/>
            <person name="Eloe-Fadrosh E.A."/>
            <person name="Kyrpides N.C."/>
            <person name="Woyke T."/>
        </authorList>
    </citation>
    <scope>NUCLEOTIDE SEQUENCE</scope>
    <source>
        <strain evidence="3">GVMAG-M-3300020727-4</strain>
    </source>
</reference>
<keyword evidence="2" id="KW-0472">Membrane</keyword>
<dbReference type="AlphaFoldDB" id="A0A6C0CE58"/>
<evidence type="ECO:0008006" key="4">
    <source>
        <dbReference type="Google" id="ProtNLM"/>
    </source>
</evidence>
<evidence type="ECO:0000256" key="2">
    <source>
        <dbReference type="SAM" id="Phobius"/>
    </source>
</evidence>
<keyword evidence="2" id="KW-1133">Transmembrane helix</keyword>
<feature type="compositionally biased region" description="Low complexity" evidence="1">
    <location>
        <begin position="72"/>
        <end position="90"/>
    </location>
</feature>
<feature type="compositionally biased region" description="Low complexity" evidence="1">
    <location>
        <begin position="1"/>
        <end position="13"/>
    </location>
</feature>
<proteinExistence type="predicted"/>
<sequence length="166" mass="19027">MQQPQSPQQSQSQNNMITPIDKIPLKTTGGSPDDSTDDPMIRDVLNEFEQELAINESQSSRYKINEQKPVYQPQQPQPSQQPSQPQQLQQPVVKAQKNKSYIDNELVVKSFIICIVIAIIINPYIFSTILSKVPENISVMLNSYDYFIKLSLIFVAIYVLFFYNLL</sequence>
<accession>A0A6C0CE58</accession>
<protein>
    <recommendedName>
        <fullName evidence="4">Transmembrane protein</fullName>
    </recommendedName>
</protein>
<feature type="transmembrane region" description="Helical" evidence="2">
    <location>
        <begin position="106"/>
        <end position="126"/>
    </location>
</feature>
<evidence type="ECO:0000256" key="1">
    <source>
        <dbReference type="SAM" id="MobiDB-lite"/>
    </source>
</evidence>
<evidence type="ECO:0000313" key="3">
    <source>
        <dbReference type="EMBL" id="QHT02848.1"/>
    </source>
</evidence>
<name>A0A6C0CE58_9ZZZZ</name>
<dbReference type="EMBL" id="MN739403">
    <property type="protein sequence ID" value="QHT02848.1"/>
    <property type="molecule type" value="Genomic_DNA"/>
</dbReference>
<keyword evidence="2" id="KW-0812">Transmembrane</keyword>
<feature type="region of interest" description="Disordered" evidence="1">
    <location>
        <begin position="64"/>
        <end position="90"/>
    </location>
</feature>